<keyword evidence="1" id="KW-1133">Transmembrane helix</keyword>
<organism evidence="2 3">
    <name type="scientific">Kitasatospora cathayae</name>
    <dbReference type="NCBI Taxonomy" id="3004092"/>
    <lineage>
        <taxon>Bacteria</taxon>
        <taxon>Bacillati</taxon>
        <taxon>Actinomycetota</taxon>
        <taxon>Actinomycetes</taxon>
        <taxon>Kitasatosporales</taxon>
        <taxon>Streptomycetaceae</taxon>
        <taxon>Kitasatospora</taxon>
    </lineage>
</organism>
<accession>A0ABY7PYN2</accession>
<evidence type="ECO:0000256" key="1">
    <source>
        <dbReference type="SAM" id="Phobius"/>
    </source>
</evidence>
<evidence type="ECO:0000313" key="3">
    <source>
        <dbReference type="Proteomes" id="UP001212821"/>
    </source>
</evidence>
<feature type="transmembrane region" description="Helical" evidence="1">
    <location>
        <begin position="76"/>
        <end position="94"/>
    </location>
</feature>
<evidence type="ECO:0000313" key="2">
    <source>
        <dbReference type="EMBL" id="WBP85548.1"/>
    </source>
</evidence>
<reference evidence="3" key="1">
    <citation type="submission" date="2022-12" db="EMBL/GenBank/DDBJ databases">
        <authorList>
            <person name="Mo P."/>
        </authorList>
    </citation>
    <scope>NUCLEOTIDE SEQUENCE [LARGE SCALE GENOMIC DNA]</scope>
    <source>
        <strain evidence="3">HUAS 3-15</strain>
    </source>
</reference>
<evidence type="ECO:0008006" key="4">
    <source>
        <dbReference type="Google" id="ProtNLM"/>
    </source>
</evidence>
<protein>
    <recommendedName>
        <fullName evidence="4">DUF3592 domain-containing protein</fullName>
    </recommendedName>
</protein>
<feature type="transmembrane region" description="Helical" evidence="1">
    <location>
        <begin position="189"/>
        <end position="211"/>
    </location>
</feature>
<proteinExistence type="predicted"/>
<dbReference type="RefSeq" id="WP_270141583.1">
    <property type="nucleotide sequence ID" value="NZ_CP115450.1"/>
</dbReference>
<keyword evidence="1" id="KW-0472">Membrane</keyword>
<feature type="transmembrane region" description="Helical" evidence="1">
    <location>
        <begin position="50"/>
        <end position="69"/>
    </location>
</feature>
<feature type="transmembrane region" description="Helical" evidence="1">
    <location>
        <begin position="14"/>
        <end position="34"/>
    </location>
</feature>
<keyword evidence="3" id="KW-1185">Reference proteome</keyword>
<dbReference type="Proteomes" id="UP001212821">
    <property type="component" value="Chromosome"/>
</dbReference>
<dbReference type="EMBL" id="CP115450">
    <property type="protein sequence ID" value="WBP85548.1"/>
    <property type="molecule type" value="Genomic_DNA"/>
</dbReference>
<gene>
    <name evidence="2" type="ORF">O1G21_06580</name>
</gene>
<sequence>MAEPENGWSPLQRIGAAVSVSAFVTAAVVAGLAARDWTLDDPAWLGARPWVVGPALMVGLLGLVPALGWAEAGTGLTLFLFFAVPAVLCTALTTQDVLDVRQWLRTDQSVTVTLSGCHRSGTRTNVIGDYQDTNDVYDCTYSWTAGGRNWEQVRTTEKNHRDGYRTDMWTDPSTGELADHSIVSTAWGIFWTGVVALPSLFFGPGLVFALYESRLLRRPAREVRDAA</sequence>
<keyword evidence="1" id="KW-0812">Transmembrane</keyword>
<name>A0ABY7PYN2_9ACTN</name>